<dbReference type="PANTHER" id="PTHR24243:SF230">
    <property type="entry name" value="G-PROTEIN COUPLED RECEPTORS FAMILY 1 PROFILE DOMAIN-CONTAINING PROTEIN"/>
    <property type="match status" value="1"/>
</dbReference>
<dbReference type="InterPro" id="IPR017452">
    <property type="entry name" value="GPCR_Rhodpsn_7TM"/>
</dbReference>
<feature type="compositionally biased region" description="Polar residues" evidence="8">
    <location>
        <begin position="44"/>
        <end position="76"/>
    </location>
</feature>
<evidence type="ECO:0000256" key="7">
    <source>
        <dbReference type="ARBA" id="ARBA00023224"/>
    </source>
</evidence>
<dbReference type="Proteomes" id="UP000749559">
    <property type="component" value="Unassembled WGS sequence"/>
</dbReference>
<evidence type="ECO:0000256" key="3">
    <source>
        <dbReference type="ARBA" id="ARBA00022989"/>
    </source>
</evidence>
<name>A0A8J1U1U4_OWEFU</name>
<dbReference type="SUPFAM" id="SSF81321">
    <property type="entry name" value="Family A G protein-coupled receptor-like"/>
    <property type="match status" value="1"/>
</dbReference>
<feature type="transmembrane region" description="Helical" evidence="9">
    <location>
        <begin position="242"/>
        <end position="267"/>
    </location>
</feature>
<dbReference type="OrthoDB" id="9983318at2759"/>
<feature type="transmembrane region" description="Helical" evidence="9">
    <location>
        <begin position="157"/>
        <end position="183"/>
    </location>
</feature>
<dbReference type="EMBL" id="CAIIXF020000008">
    <property type="protein sequence ID" value="CAH1792097.1"/>
    <property type="molecule type" value="Genomic_DNA"/>
</dbReference>
<reference evidence="10" key="1">
    <citation type="submission" date="2022-03" db="EMBL/GenBank/DDBJ databases">
        <authorList>
            <person name="Martin C."/>
        </authorList>
    </citation>
    <scope>NUCLEOTIDE SEQUENCE</scope>
</reference>
<protein>
    <submittedName>
        <fullName evidence="10">Uncharacterized protein</fullName>
    </submittedName>
</protein>
<keyword evidence="11" id="KW-1185">Reference proteome</keyword>
<feature type="transmembrane region" description="Helical" evidence="9">
    <location>
        <begin position="347"/>
        <end position="370"/>
    </location>
</feature>
<proteinExistence type="predicted"/>
<comment type="subcellular location">
    <subcellularLocation>
        <location evidence="1">Membrane</location>
        <topology evidence="1">Multi-pass membrane protein</topology>
    </subcellularLocation>
</comment>
<dbReference type="PANTHER" id="PTHR24243">
    <property type="entry name" value="G-PROTEIN COUPLED RECEPTOR"/>
    <property type="match status" value="1"/>
</dbReference>
<feature type="non-terminal residue" evidence="10">
    <location>
        <position position="1"/>
    </location>
</feature>
<evidence type="ECO:0000256" key="4">
    <source>
        <dbReference type="ARBA" id="ARBA00023040"/>
    </source>
</evidence>
<sequence>ESLRAEEVLLTSGTTQSHVPWNRSKEMVSTELEDFENGFATAVSSAKSQDIERQNGTTENNNDVTPVTNMLRTTPSGPIIRDIHTSNNRSIEFSNQSSATQSNNQSNLSPDDFLIYKIFDLGRKIAVPLSFILGVPGNILNIIILRKQNLESSTPSSMNIILICLAVSDIVILVVGTPRYLLAHLLNYDYTDHFTWGCRMFKFLNYTFSDLSCWLVMLIAFERSIATGWPHKVKIWCSHCKTIVMIIFLVLFLACANSHFLYCFGIIPLMTNHTEQSQDCGVSNESCYYYSLYIFPWVDFALFACIPGFFVVFGNVFVLQQVYSAAHNRKHTLSFRVTQKAKGVTKMTIVMFAISFFLLLSVIPTIAYQFCYSAFNDDLDDLDKYVTVKVIGNFSISVYYMNTVINFVLYIICSQRFKDGFKSLFSCSGPRATRHHGC</sequence>
<keyword evidence="3 9" id="KW-1133">Transmembrane helix</keyword>
<evidence type="ECO:0000256" key="9">
    <source>
        <dbReference type="SAM" id="Phobius"/>
    </source>
</evidence>
<evidence type="ECO:0000256" key="8">
    <source>
        <dbReference type="SAM" id="MobiDB-lite"/>
    </source>
</evidence>
<dbReference type="InterPro" id="IPR000276">
    <property type="entry name" value="GPCR_Rhodpsn"/>
</dbReference>
<organism evidence="10 11">
    <name type="scientific">Owenia fusiformis</name>
    <name type="common">Polychaete worm</name>
    <dbReference type="NCBI Taxonomy" id="6347"/>
    <lineage>
        <taxon>Eukaryota</taxon>
        <taxon>Metazoa</taxon>
        <taxon>Spiralia</taxon>
        <taxon>Lophotrochozoa</taxon>
        <taxon>Annelida</taxon>
        <taxon>Polychaeta</taxon>
        <taxon>Sedentaria</taxon>
        <taxon>Canalipalpata</taxon>
        <taxon>Sabellida</taxon>
        <taxon>Oweniida</taxon>
        <taxon>Oweniidae</taxon>
        <taxon>Owenia</taxon>
    </lineage>
</organism>
<comment type="caution">
    <text evidence="10">The sequence shown here is derived from an EMBL/GenBank/DDBJ whole genome shotgun (WGS) entry which is preliminary data.</text>
</comment>
<evidence type="ECO:0000256" key="2">
    <source>
        <dbReference type="ARBA" id="ARBA00022692"/>
    </source>
</evidence>
<dbReference type="Gene3D" id="1.20.1070.10">
    <property type="entry name" value="Rhodopsin 7-helix transmembrane proteins"/>
    <property type="match status" value="1"/>
</dbReference>
<feature type="transmembrane region" description="Helical" evidence="9">
    <location>
        <begin position="300"/>
        <end position="326"/>
    </location>
</feature>
<dbReference type="GO" id="GO:0005886">
    <property type="term" value="C:plasma membrane"/>
    <property type="evidence" value="ECO:0007669"/>
    <property type="project" value="TreeGrafter"/>
</dbReference>
<dbReference type="AlphaFoldDB" id="A0A8J1U1U4"/>
<keyword evidence="5 9" id="KW-0472">Membrane</keyword>
<keyword evidence="7" id="KW-0807">Transducer</keyword>
<feature type="transmembrane region" description="Helical" evidence="9">
    <location>
        <begin position="203"/>
        <end position="221"/>
    </location>
</feature>
<keyword evidence="2 9" id="KW-0812">Transmembrane</keyword>
<feature type="transmembrane region" description="Helical" evidence="9">
    <location>
        <begin position="390"/>
        <end position="413"/>
    </location>
</feature>
<feature type="transmembrane region" description="Helical" evidence="9">
    <location>
        <begin position="125"/>
        <end position="145"/>
    </location>
</feature>
<evidence type="ECO:0000256" key="6">
    <source>
        <dbReference type="ARBA" id="ARBA00023170"/>
    </source>
</evidence>
<evidence type="ECO:0000256" key="1">
    <source>
        <dbReference type="ARBA" id="ARBA00004141"/>
    </source>
</evidence>
<evidence type="ECO:0000313" key="11">
    <source>
        <dbReference type="Proteomes" id="UP000749559"/>
    </source>
</evidence>
<evidence type="ECO:0000313" key="10">
    <source>
        <dbReference type="EMBL" id="CAH1792097.1"/>
    </source>
</evidence>
<keyword evidence="6" id="KW-0675">Receptor</keyword>
<gene>
    <name evidence="10" type="ORF">OFUS_LOCUS17116</name>
</gene>
<dbReference type="PROSITE" id="PS50262">
    <property type="entry name" value="G_PROTEIN_RECEP_F1_2"/>
    <property type="match status" value="1"/>
</dbReference>
<evidence type="ECO:0000256" key="5">
    <source>
        <dbReference type="ARBA" id="ARBA00023136"/>
    </source>
</evidence>
<feature type="region of interest" description="Disordered" evidence="8">
    <location>
        <begin position="44"/>
        <end position="81"/>
    </location>
</feature>
<dbReference type="PRINTS" id="PR00237">
    <property type="entry name" value="GPCRRHODOPSN"/>
</dbReference>
<keyword evidence="4" id="KW-0297">G-protein coupled receptor</keyword>
<accession>A0A8J1U1U4</accession>
<dbReference type="Pfam" id="PF00001">
    <property type="entry name" value="7tm_1"/>
    <property type="match status" value="1"/>
</dbReference>
<dbReference type="GO" id="GO:0004930">
    <property type="term" value="F:G protein-coupled receptor activity"/>
    <property type="evidence" value="ECO:0007669"/>
    <property type="project" value="UniProtKB-KW"/>
</dbReference>